<dbReference type="Pfam" id="PF13472">
    <property type="entry name" value="Lipase_GDSL_2"/>
    <property type="match status" value="1"/>
</dbReference>
<dbReference type="PANTHER" id="PTHR30383">
    <property type="entry name" value="THIOESTERASE 1/PROTEASE 1/LYSOPHOSPHOLIPASE L1"/>
    <property type="match status" value="1"/>
</dbReference>
<dbReference type="OrthoDB" id="2513075at2"/>
<protein>
    <submittedName>
        <fullName evidence="2">Lysophospholipase L1</fullName>
    </submittedName>
</protein>
<feature type="domain" description="SGNH hydrolase-type esterase" evidence="1">
    <location>
        <begin position="46"/>
        <end position="208"/>
    </location>
</feature>
<dbReference type="PANTHER" id="PTHR30383:SF5">
    <property type="entry name" value="SGNH HYDROLASE-TYPE ESTERASE DOMAIN-CONTAINING PROTEIN"/>
    <property type="match status" value="1"/>
</dbReference>
<dbReference type="InterPro" id="IPR051532">
    <property type="entry name" value="Ester_Hydrolysis_Enzymes"/>
</dbReference>
<proteinExistence type="predicted"/>
<dbReference type="GO" id="GO:0004622">
    <property type="term" value="F:phosphatidylcholine lysophospholipase activity"/>
    <property type="evidence" value="ECO:0007669"/>
    <property type="project" value="TreeGrafter"/>
</dbReference>
<accession>A0A1H0KQM0</accession>
<dbReference type="EMBL" id="FNJK01000001">
    <property type="protein sequence ID" value="SDO58071.1"/>
    <property type="molecule type" value="Genomic_DNA"/>
</dbReference>
<dbReference type="InterPro" id="IPR013830">
    <property type="entry name" value="SGNH_hydro"/>
</dbReference>
<dbReference type="InterPro" id="IPR036514">
    <property type="entry name" value="SGNH_hydro_sf"/>
</dbReference>
<evidence type="ECO:0000259" key="1">
    <source>
        <dbReference type="Pfam" id="PF13472"/>
    </source>
</evidence>
<sequence length="217" mass="25046">MTDFQTLYHRADVKEYRNYVLIDQQNQLWDKFDALNSSASHPNIVFAGDSITEYFPIHELLSSDLALYNRGVHGINSLHLLEHLDSQVLELLPSKVFLLIGVNDLKNRRPEEVYQTIKTIIEKIQQQLPESQIFLLSVFPMNESPEFVRTPSLRNNASISQLNKLLEQLASQQVKWLDLHDLLCDASGQLKRDWTIDGLHLTVEGYRAISKVIQTYL</sequence>
<dbReference type="CDD" id="cd01841">
    <property type="entry name" value="NnaC_like"/>
    <property type="match status" value="1"/>
</dbReference>
<evidence type="ECO:0000313" key="2">
    <source>
        <dbReference type="EMBL" id="SDO58071.1"/>
    </source>
</evidence>
<reference evidence="2 3" key="1">
    <citation type="submission" date="2016-10" db="EMBL/GenBank/DDBJ databases">
        <authorList>
            <person name="de Groot N.N."/>
        </authorList>
    </citation>
    <scope>NUCLEOTIDE SEQUENCE [LARGE SCALE GENOMIC DNA]</scope>
    <source>
        <strain evidence="2 3">Sb04</strain>
    </source>
</reference>
<evidence type="ECO:0000313" key="3">
    <source>
        <dbReference type="Proteomes" id="UP000183816"/>
    </source>
</evidence>
<dbReference type="SUPFAM" id="SSF52266">
    <property type="entry name" value="SGNH hydrolase"/>
    <property type="match status" value="1"/>
</dbReference>
<gene>
    <name evidence="2" type="ORF">SAMN05216347_101467</name>
</gene>
<name>A0A1H0KQM0_STREI</name>
<dbReference type="Gene3D" id="3.40.50.1110">
    <property type="entry name" value="SGNH hydrolase"/>
    <property type="match status" value="1"/>
</dbReference>
<dbReference type="Proteomes" id="UP000183816">
    <property type="component" value="Unassembled WGS sequence"/>
</dbReference>
<dbReference type="AlphaFoldDB" id="A0A1H0KQM0"/>
<organism evidence="2 3">
    <name type="scientific">Streptococcus equinus</name>
    <name type="common">Streptococcus bovis</name>
    <dbReference type="NCBI Taxonomy" id="1335"/>
    <lineage>
        <taxon>Bacteria</taxon>
        <taxon>Bacillati</taxon>
        <taxon>Bacillota</taxon>
        <taxon>Bacilli</taxon>
        <taxon>Lactobacillales</taxon>
        <taxon>Streptococcaceae</taxon>
        <taxon>Streptococcus</taxon>
    </lineage>
</organism>
<dbReference type="RefSeq" id="WP_074481713.1">
    <property type="nucleotide sequence ID" value="NZ_FNJK01000001.1"/>
</dbReference>